<accession>A0AAV4M6K8</accession>
<evidence type="ECO:0000313" key="1">
    <source>
        <dbReference type="EMBL" id="GIX68008.1"/>
    </source>
</evidence>
<protein>
    <submittedName>
        <fullName evidence="1">Uncharacterized protein</fullName>
    </submittedName>
</protein>
<organism evidence="1 2">
    <name type="scientific">Caerostris extrusa</name>
    <name type="common">Bark spider</name>
    <name type="synonym">Caerostris bankana</name>
    <dbReference type="NCBI Taxonomy" id="172846"/>
    <lineage>
        <taxon>Eukaryota</taxon>
        <taxon>Metazoa</taxon>
        <taxon>Ecdysozoa</taxon>
        <taxon>Arthropoda</taxon>
        <taxon>Chelicerata</taxon>
        <taxon>Arachnida</taxon>
        <taxon>Araneae</taxon>
        <taxon>Araneomorphae</taxon>
        <taxon>Entelegynae</taxon>
        <taxon>Araneoidea</taxon>
        <taxon>Araneidae</taxon>
        <taxon>Caerostris</taxon>
    </lineage>
</organism>
<proteinExistence type="predicted"/>
<reference evidence="1 2" key="1">
    <citation type="submission" date="2021-06" db="EMBL/GenBank/DDBJ databases">
        <title>Caerostris extrusa draft genome.</title>
        <authorList>
            <person name="Kono N."/>
            <person name="Arakawa K."/>
        </authorList>
    </citation>
    <scope>NUCLEOTIDE SEQUENCE [LARGE SCALE GENOMIC DNA]</scope>
</reference>
<dbReference type="EMBL" id="BPLR01001917">
    <property type="protein sequence ID" value="GIX68008.1"/>
    <property type="molecule type" value="Genomic_DNA"/>
</dbReference>
<dbReference type="AlphaFoldDB" id="A0AAV4M6K8"/>
<name>A0AAV4M6K8_CAEEX</name>
<keyword evidence="2" id="KW-1185">Reference proteome</keyword>
<comment type="caution">
    <text evidence="1">The sequence shown here is derived from an EMBL/GenBank/DDBJ whole genome shotgun (WGS) entry which is preliminary data.</text>
</comment>
<evidence type="ECO:0000313" key="2">
    <source>
        <dbReference type="Proteomes" id="UP001054945"/>
    </source>
</evidence>
<gene>
    <name evidence="1" type="ORF">CEXT_194981</name>
</gene>
<sequence>MTVIVLGFPFHPACDTVGVFHKGSPPNKILISKSMTRFPSPIQTPPEPSTPLLVSHPSFSLPRAFIYLEYFLEK</sequence>
<dbReference type="Proteomes" id="UP001054945">
    <property type="component" value="Unassembled WGS sequence"/>
</dbReference>